<gene>
    <name evidence="1" type="ORF">GLOIN_2v1716893</name>
</gene>
<evidence type="ECO:0000313" key="1">
    <source>
        <dbReference type="EMBL" id="POG60045.1"/>
    </source>
</evidence>
<protein>
    <submittedName>
        <fullName evidence="1">Uncharacterized protein</fullName>
    </submittedName>
</protein>
<reference evidence="1 2" key="1">
    <citation type="journal article" date="2013" name="Proc. Natl. Acad. Sci. U.S.A.">
        <title>Genome of an arbuscular mycorrhizal fungus provides insight into the oldest plant symbiosis.</title>
        <authorList>
            <person name="Tisserant E."/>
            <person name="Malbreil M."/>
            <person name="Kuo A."/>
            <person name="Kohler A."/>
            <person name="Symeonidi A."/>
            <person name="Balestrini R."/>
            <person name="Charron P."/>
            <person name="Duensing N."/>
            <person name="Frei Dit Frey N."/>
            <person name="Gianinazzi-Pearson V."/>
            <person name="Gilbert L.B."/>
            <person name="Handa Y."/>
            <person name="Herr J.R."/>
            <person name="Hijri M."/>
            <person name="Koul R."/>
            <person name="Kawaguchi M."/>
            <person name="Krajinski F."/>
            <person name="Lammers P.J."/>
            <person name="Masclaux F.G."/>
            <person name="Murat C."/>
            <person name="Morin E."/>
            <person name="Ndikumana S."/>
            <person name="Pagni M."/>
            <person name="Petitpierre D."/>
            <person name="Requena N."/>
            <person name="Rosikiewicz P."/>
            <person name="Riley R."/>
            <person name="Saito K."/>
            <person name="San Clemente H."/>
            <person name="Shapiro H."/>
            <person name="van Tuinen D."/>
            <person name="Becard G."/>
            <person name="Bonfante P."/>
            <person name="Paszkowski U."/>
            <person name="Shachar-Hill Y.Y."/>
            <person name="Tuskan G.A."/>
            <person name="Young P.W."/>
            <person name="Sanders I.R."/>
            <person name="Henrissat B."/>
            <person name="Rensing S.A."/>
            <person name="Grigoriev I.V."/>
            <person name="Corradi N."/>
            <person name="Roux C."/>
            <person name="Martin F."/>
        </authorList>
    </citation>
    <scope>NUCLEOTIDE SEQUENCE [LARGE SCALE GENOMIC DNA]</scope>
    <source>
        <strain evidence="1 2">DAOM 197198</strain>
    </source>
</reference>
<keyword evidence="2" id="KW-1185">Reference proteome</keyword>
<evidence type="ECO:0000313" key="2">
    <source>
        <dbReference type="Proteomes" id="UP000018888"/>
    </source>
</evidence>
<accession>A0A2P4P3U3</accession>
<proteinExistence type="predicted"/>
<organism evidence="1 2">
    <name type="scientific">Rhizophagus irregularis (strain DAOM 181602 / DAOM 197198 / MUCL 43194)</name>
    <name type="common">Arbuscular mycorrhizal fungus</name>
    <name type="synonym">Glomus intraradices</name>
    <dbReference type="NCBI Taxonomy" id="747089"/>
    <lineage>
        <taxon>Eukaryota</taxon>
        <taxon>Fungi</taxon>
        <taxon>Fungi incertae sedis</taxon>
        <taxon>Mucoromycota</taxon>
        <taxon>Glomeromycotina</taxon>
        <taxon>Glomeromycetes</taxon>
        <taxon>Glomerales</taxon>
        <taxon>Glomeraceae</taxon>
        <taxon>Rhizophagus</taxon>
    </lineage>
</organism>
<dbReference type="Proteomes" id="UP000018888">
    <property type="component" value="Unassembled WGS sequence"/>
</dbReference>
<dbReference type="EMBL" id="AUPC02000413">
    <property type="protein sequence ID" value="POG60045.1"/>
    <property type="molecule type" value="Genomic_DNA"/>
</dbReference>
<comment type="caution">
    <text evidence="1">The sequence shown here is derived from an EMBL/GenBank/DDBJ whole genome shotgun (WGS) entry which is preliminary data.</text>
</comment>
<feature type="non-terminal residue" evidence="1">
    <location>
        <position position="53"/>
    </location>
</feature>
<reference evidence="1 2" key="2">
    <citation type="journal article" date="2018" name="New Phytol.">
        <title>High intraspecific genome diversity in the model arbuscular mycorrhizal symbiont Rhizophagus irregularis.</title>
        <authorList>
            <person name="Chen E.C.H."/>
            <person name="Morin E."/>
            <person name="Beaudet D."/>
            <person name="Noel J."/>
            <person name="Yildirir G."/>
            <person name="Ndikumana S."/>
            <person name="Charron P."/>
            <person name="St-Onge C."/>
            <person name="Giorgi J."/>
            <person name="Kruger M."/>
            <person name="Marton T."/>
            <person name="Ropars J."/>
            <person name="Grigoriev I.V."/>
            <person name="Hainaut M."/>
            <person name="Henrissat B."/>
            <person name="Roux C."/>
            <person name="Martin F."/>
            <person name="Corradi N."/>
        </authorList>
    </citation>
    <scope>NUCLEOTIDE SEQUENCE [LARGE SCALE GENOMIC DNA]</scope>
    <source>
        <strain evidence="1 2">DAOM 197198</strain>
    </source>
</reference>
<dbReference type="AlphaFoldDB" id="A0A2P4P3U3"/>
<sequence length="53" mass="6629">MIIYLYYPEVPIRLVLSNEDLDYYVFHHHQYHHDIFLFVIALFLEYHFLNSLL</sequence>
<name>A0A2P4P3U3_RHIID</name>